<dbReference type="Pfam" id="PF13181">
    <property type="entry name" value="TPR_8"/>
    <property type="match status" value="1"/>
</dbReference>
<comment type="caution">
    <text evidence="4">The sequence shown here is derived from an EMBL/GenBank/DDBJ whole genome shotgun (WGS) entry which is preliminary data.</text>
</comment>
<feature type="repeat" description="TPR" evidence="3">
    <location>
        <begin position="87"/>
        <end position="120"/>
    </location>
</feature>
<organism evidence="4 5">
    <name type="scientific">Crocosphaera watsonii WH 8501</name>
    <dbReference type="NCBI Taxonomy" id="165597"/>
    <lineage>
        <taxon>Bacteria</taxon>
        <taxon>Bacillati</taxon>
        <taxon>Cyanobacteriota</taxon>
        <taxon>Cyanophyceae</taxon>
        <taxon>Oscillatoriophycideae</taxon>
        <taxon>Chroococcales</taxon>
        <taxon>Aphanothecaceae</taxon>
        <taxon>Crocosphaera</taxon>
    </lineage>
</organism>
<proteinExistence type="predicted"/>
<dbReference type="Proteomes" id="UP000003922">
    <property type="component" value="Unassembled WGS sequence"/>
</dbReference>
<evidence type="ECO:0000256" key="1">
    <source>
        <dbReference type="ARBA" id="ARBA00022737"/>
    </source>
</evidence>
<dbReference type="InterPro" id="IPR011990">
    <property type="entry name" value="TPR-like_helical_dom_sf"/>
</dbReference>
<dbReference type="PROSITE" id="PS50005">
    <property type="entry name" value="TPR"/>
    <property type="match status" value="1"/>
</dbReference>
<dbReference type="Pfam" id="PF00515">
    <property type="entry name" value="TPR_1"/>
    <property type="match status" value="1"/>
</dbReference>
<reference evidence="4" key="3">
    <citation type="submission" date="2016-12" db="EMBL/GenBank/DDBJ databases">
        <title>Annotation of the draft genome assembly of Crocosphaera watsonii WH 8501.</title>
        <authorList>
            <consortium name="US DOE Joint Genome Institute (JGI-ORNL)"/>
            <person name="Larimer F."/>
            <person name="Land M."/>
        </authorList>
    </citation>
    <scope>NUCLEOTIDE SEQUENCE</scope>
    <source>
        <strain evidence="4">WH 8501</strain>
    </source>
</reference>
<sequence length="170" mass="19198">MVSVSAKIYRFMIGLLIFVFFGFPDLVLSKSHNDGFMANSRMTAQIYISDPYLNELLIQGMEKGIQGDYQGAIVLFTKILQFSPSEVEAYYNRGLAYTKLNNYQAAMADLTQALALNQTIPDLYIERAKVYLQLGDRPAAIADMKQAKTLLRQQGDSETSRYQEIDSLLN</sequence>
<keyword evidence="1" id="KW-0677">Repeat</keyword>
<keyword evidence="5" id="KW-1185">Reference proteome</keyword>
<reference evidence="4" key="1">
    <citation type="submission" date="2004-02" db="EMBL/GenBank/DDBJ databases">
        <authorList>
            <consortium name="DOE Joint Genome Institute"/>
        </authorList>
    </citation>
    <scope>NUCLEOTIDE SEQUENCE [LARGE SCALE GENOMIC DNA]</scope>
    <source>
        <strain evidence="4">WH 8501</strain>
    </source>
</reference>
<dbReference type="GO" id="GO:0046813">
    <property type="term" value="P:receptor-mediated virion attachment to host cell"/>
    <property type="evidence" value="ECO:0007669"/>
    <property type="project" value="TreeGrafter"/>
</dbReference>
<evidence type="ECO:0000256" key="3">
    <source>
        <dbReference type="PROSITE-ProRule" id="PRU00339"/>
    </source>
</evidence>
<dbReference type="KEGG" id="cwa:CwatDRAFT_3120"/>
<dbReference type="PANTHER" id="PTHR44858:SF1">
    <property type="entry name" value="UDP-N-ACETYLGLUCOSAMINE--PEPTIDE N-ACETYLGLUCOSAMINYLTRANSFERASE SPINDLY-RELATED"/>
    <property type="match status" value="1"/>
</dbReference>
<protein>
    <submittedName>
        <fullName evidence="4">TPR repeat:TPR repeat</fullName>
    </submittedName>
</protein>
<evidence type="ECO:0000256" key="2">
    <source>
        <dbReference type="ARBA" id="ARBA00022803"/>
    </source>
</evidence>
<dbReference type="PROSITE" id="PS50293">
    <property type="entry name" value="TPR_REGION"/>
    <property type="match status" value="1"/>
</dbReference>
<name>Q4C0L6_CROWT</name>
<keyword evidence="2 3" id="KW-0802">TPR repeat</keyword>
<evidence type="ECO:0000313" key="5">
    <source>
        <dbReference type="Proteomes" id="UP000003922"/>
    </source>
</evidence>
<dbReference type="InterPro" id="IPR019734">
    <property type="entry name" value="TPR_rpt"/>
</dbReference>
<dbReference type="EMBL" id="AADV02000056">
    <property type="protein sequence ID" value="EAM49705.1"/>
    <property type="molecule type" value="Genomic_DNA"/>
</dbReference>
<gene>
    <name evidence="4" type="ORF">CwatDRAFT_3120</name>
</gene>
<dbReference type="Gene3D" id="1.25.40.10">
    <property type="entry name" value="Tetratricopeptide repeat domain"/>
    <property type="match status" value="1"/>
</dbReference>
<evidence type="ECO:0000313" key="4">
    <source>
        <dbReference type="EMBL" id="EAM49705.1"/>
    </source>
</evidence>
<dbReference type="PANTHER" id="PTHR44858">
    <property type="entry name" value="TETRATRICOPEPTIDE REPEAT PROTEIN 6"/>
    <property type="match status" value="1"/>
</dbReference>
<dbReference type="InterPro" id="IPR050498">
    <property type="entry name" value="Ycf3"/>
</dbReference>
<dbReference type="SMART" id="SM00028">
    <property type="entry name" value="TPR"/>
    <property type="match status" value="3"/>
</dbReference>
<reference evidence="4" key="2">
    <citation type="submission" date="2005-06" db="EMBL/GenBank/DDBJ databases">
        <title>Sequencing of the draft genome and assembly of Crocosphaera watsonii WH 8501.</title>
        <authorList>
            <consortium name="US DOE Joint Genome Institute (JGI-PGF)"/>
            <person name="Copeland A."/>
            <person name="Lucas S."/>
            <person name="Lapidus A."/>
            <person name="Barry K."/>
            <person name="Detter C."/>
            <person name="Glavina T."/>
            <person name="Hammon N."/>
            <person name="Israni S."/>
            <person name="Pitluck S."/>
            <person name="Richardson P."/>
        </authorList>
    </citation>
    <scope>NUCLEOTIDE SEQUENCE [LARGE SCALE GENOMIC DNA]</scope>
    <source>
        <strain evidence="4">WH 8501</strain>
    </source>
</reference>
<accession>Q4C0L6</accession>
<dbReference type="SUPFAM" id="SSF48452">
    <property type="entry name" value="TPR-like"/>
    <property type="match status" value="1"/>
</dbReference>
<dbReference type="GO" id="GO:0009279">
    <property type="term" value="C:cell outer membrane"/>
    <property type="evidence" value="ECO:0007669"/>
    <property type="project" value="TreeGrafter"/>
</dbReference>
<dbReference type="AlphaFoldDB" id="Q4C0L6"/>